<evidence type="ECO:0000256" key="5">
    <source>
        <dbReference type="ARBA" id="ARBA00022853"/>
    </source>
</evidence>
<dbReference type="STRING" id="101091.A0A1C7NQL0"/>
<keyword evidence="15" id="KW-1185">Reference proteome</keyword>
<evidence type="ECO:0000256" key="10">
    <source>
        <dbReference type="RuleBase" id="RU364014"/>
    </source>
</evidence>
<sequence length="907" mass="100272">MIIIKPDWVSHGDARNKRPCIYSVDVHPDGKRLATGSLDGNVKIWNTDPIFDEKAEQDPDCHKLLCTMTMHNGAVLCVRWSNAEGRYLASGSDNDNVIIIWEKDKNVTAGSVFGSSEVNHETWRAAKYLRGHESDVQDLAWSSDNQYLASCGVDGFVIVWNGSTFDQVTKIDQHGGFVKGITWDPAGKYLASQSDDKMVKVWRRSDWALESNLIQPFVNAPGTTLFRRLSWSPDGAHIAAANAVNGIQCIAAIINRDDWNADVSLVGHQLPVEVAAFNPKLFYFKENAGSEKSIATVCALGSQDRSISIWVTKFNRPVCVATDIFDSNVYDIAWTPDGKSLFACSQDGTVACLQLETELADIAPDEEVYRELTKYGYGRQNTQLPETPIQLELEESNAIVTKASASKRIAELMTGDSSFAPSAPSNNTPVIADTPMVEAEPIQPVSAPEPSLVLEKQKVTIAKNGKKRIQPTMLSTTSTTPTKSNQPLPAKTSIPIPDNAKHINRQQAIAYDEPASIPSSGISILMTGNKRKASMDTTEENELNGNKPTRPRPEWIDSAVVPPTAMKSQIRMGLPKVQSVLMTKLLPDDPTVVLECHNQTSDNMQTKVVNSKQGKIVWVDYLPSAVLLMTGNKHFSAVSCEDGSIHVYSPAGRRLLPPMIMESTPVVFQCASQWIVCVTATGLLYTWNIAQMKCVLSGISIAPILQAAQFSSSETHKAPKIRDVRVQANGIPVLVTSLQQAFVYHVDMKVWLRISDAWYIISEFWGSGIHTNNPLGWLASKIAISGTDPIAKLMLDMSNTDERTTAVITISHIETQLAVAALLTSPQEYNDWMMIYARKLSEENAKERIEELCRWLMGPPFVSSEFAEWEPKIMDTLLKKDLLKQILPVLAQNRQLQRTVTEFKACL</sequence>
<gene>
    <name evidence="14" type="primary">hip1</name>
    <name evidence="14" type="ORF">A0J61_00583</name>
</gene>
<dbReference type="InterPro" id="IPR011044">
    <property type="entry name" value="Quino_amine_DH_bsu"/>
</dbReference>
<comment type="function">
    <text evidence="10">Required for replication-independent chromatin assembly and for the periodic repression of histone gene transcription during the cell cycle.</text>
</comment>
<dbReference type="GO" id="GO:0031491">
    <property type="term" value="F:nucleosome binding"/>
    <property type="evidence" value="ECO:0007669"/>
    <property type="project" value="TreeGrafter"/>
</dbReference>
<dbReference type="InterPro" id="IPR015943">
    <property type="entry name" value="WD40/YVTN_repeat-like_dom_sf"/>
</dbReference>
<dbReference type="GO" id="GO:0006351">
    <property type="term" value="P:DNA-templated transcription"/>
    <property type="evidence" value="ECO:0007669"/>
    <property type="project" value="InterPro"/>
</dbReference>
<dbReference type="PANTHER" id="PTHR13831">
    <property type="entry name" value="MEMBER OF THE HIR1 FAMILY OF WD-REPEAT PROTEINS"/>
    <property type="match status" value="1"/>
</dbReference>
<evidence type="ECO:0000256" key="3">
    <source>
        <dbReference type="ARBA" id="ARBA00022574"/>
    </source>
</evidence>
<comment type="similarity">
    <text evidence="2 10">Belongs to the WD repeat HIR1 family.</text>
</comment>
<dbReference type="InterPro" id="IPR001680">
    <property type="entry name" value="WD40_rpt"/>
</dbReference>
<dbReference type="CDD" id="cd00200">
    <property type="entry name" value="WD40"/>
    <property type="match status" value="1"/>
</dbReference>
<dbReference type="GO" id="GO:0000785">
    <property type="term" value="C:chromatin"/>
    <property type="evidence" value="ECO:0007669"/>
    <property type="project" value="TreeGrafter"/>
</dbReference>
<dbReference type="InterPro" id="IPR036322">
    <property type="entry name" value="WD40_repeat_dom_sf"/>
</dbReference>
<dbReference type="Proteomes" id="UP000093000">
    <property type="component" value="Unassembled WGS sequence"/>
</dbReference>
<feature type="repeat" description="WD" evidence="9">
    <location>
        <begin position="21"/>
        <end position="46"/>
    </location>
</feature>
<evidence type="ECO:0000256" key="11">
    <source>
        <dbReference type="SAM" id="MobiDB-lite"/>
    </source>
</evidence>
<dbReference type="FunCoup" id="A0A1C7NQL0">
    <property type="interactions" value="426"/>
</dbReference>
<dbReference type="GO" id="GO:0006338">
    <property type="term" value="P:chromatin remodeling"/>
    <property type="evidence" value="ECO:0007669"/>
    <property type="project" value="InterPro"/>
</dbReference>
<keyword evidence="7 10" id="KW-0804">Transcription</keyword>
<feature type="repeat" description="WD" evidence="9">
    <location>
        <begin position="171"/>
        <end position="202"/>
    </location>
</feature>
<comment type="caution">
    <text evidence="14">The sequence shown here is derived from an EMBL/GenBank/DDBJ whole genome shotgun (WGS) entry which is preliminary data.</text>
</comment>
<dbReference type="InParanoid" id="A0A1C7NQL0"/>
<dbReference type="Pfam" id="PF24105">
    <property type="entry name" value="Beta-prop_CAF1B_HIR1"/>
    <property type="match status" value="1"/>
</dbReference>
<feature type="region of interest" description="Disordered" evidence="11">
    <location>
        <begin position="534"/>
        <end position="555"/>
    </location>
</feature>
<name>A0A1C7NQL0_9FUNG</name>
<dbReference type="AlphaFoldDB" id="A0A1C7NQL0"/>
<evidence type="ECO:0000313" key="14">
    <source>
        <dbReference type="EMBL" id="OBZ91382.1"/>
    </source>
</evidence>
<dbReference type="SUPFAM" id="SSF50978">
    <property type="entry name" value="WD40 repeat-like"/>
    <property type="match status" value="1"/>
</dbReference>
<keyword evidence="6 10" id="KW-0805">Transcription regulation</keyword>
<dbReference type="GO" id="GO:0000417">
    <property type="term" value="C:HIR complex"/>
    <property type="evidence" value="ECO:0007669"/>
    <property type="project" value="TreeGrafter"/>
</dbReference>
<dbReference type="OrthoDB" id="1741719at2759"/>
<dbReference type="SUPFAM" id="SSF50969">
    <property type="entry name" value="YVTN repeat-like/Quinoprotein amine dehydrogenase"/>
    <property type="match status" value="1"/>
</dbReference>
<protein>
    <recommendedName>
        <fullName evidence="10">Protein HIR</fullName>
    </recommendedName>
</protein>
<dbReference type="InterPro" id="IPR011494">
    <property type="entry name" value="HIRA-like_C"/>
</dbReference>
<keyword evidence="4 10" id="KW-0677">Repeat</keyword>
<dbReference type="InterPro" id="IPR019015">
    <property type="entry name" value="HIRA_B_motif"/>
</dbReference>
<dbReference type="Pfam" id="PF09453">
    <property type="entry name" value="HIRA_B"/>
    <property type="match status" value="1"/>
</dbReference>
<evidence type="ECO:0000256" key="2">
    <source>
        <dbReference type="ARBA" id="ARBA00007306"/>
    </source>
</evidence>
<evidence type="ECO:0000259" key="12">
    <source>
        <dbReference type="Pfam" id="PF07569"/>
    </source>
</evidence>
<evidence type="ECO:0000256" key="9">
    <source>
        <dbReference type="PROSITE-ProRule" id="PRU00221"/>
    </source>
</evidence>
<evidence type="ECO:0000259" key="13">
    <source>
        <dbReference type="Pfam" id="PF24105"/>
    </source>
</evidence>
<keyword evidence="10" id="KW-0678">Repressor</keyword>
<feature type="region of interest" description="Disordered" evidence="11">
    <location>
        <begin position="474"/>
        <end position="497"/>
    </location>
</feature>
<dbReference type="GO" id="GO:0006355">
    <property type="term" value="P:regulation of DNA-templated transcription"/>
    <property type="evidence" value="ECO:0007669"/>
    <property type="project" value="InterPro"/>
</dbReference>
<feature type="repeat" description="WD" evidence="9">
    <location>
        <begin position="129"/>
        <end position="170"/>
    </location>
</feature>
<feature type="domain" description="Protein HIRA-like C-terminal" evidence="12">
    <location>
        <begin position="652"/>
        <end position="856"/>
    </location>
</feature>
<evidence type="ECO:0000256" key="6">
    <source>
        <dbReference type="ARBA" id="ARBA00023015"/>
    </source>
</evidence>
<reference evidence="14 15" key="1">
    <citation type="submission" date="2016-03" db="EMBL/GenBank/DDBJ databases">
        <title>Choanephora cucurbitarum.</title>
        <authorList>
            <person name="Min B."/>
            <person name="Park H."/>
            <person name="Park J.-H."/>
            <person name="Shin H.-D."/>
            <person name="Choi I.-G."/>
        </authorList>
    </citation>
    <scope>NUCLEOTIDE SEQUENCE [LARGE SCALE GENOMIC DNA]</scope>
    <source>
        <strain evidence="14 15">KUS-F28377</strain>
    </source>
</reference>
<proteinExistence type="inferred from homology"/>
<keyword evidence="5 10" id="KW-0156">Chromatin regulator</keyword>
<comment type="subcellular location">
    <subcellularLocation>
        <location evidence="1 10">Nucleus</location>
    </subcellularLocation>
</comment>
<evidence type="ECO:0000313" key="15">
    <source>
        <dbReference type="Proteomes" id="UP000093000"/>
    </source>
</evidence>
<dbReference type="InterPro" id="IPR031120">
    <property type="entry name" value="HIR1-like"/>
</dbReference>
<accession>A0A1C7NQL0</accession>
<evidence type="ECO:0000256" key="7">
    <source>
        <dbReference type="ARBA" id="ARBA00023163"/>
    </source>
</evidence>
<dbReference type="InterPro" id="IPR055410">
    <property type="entry name" value="Beta-prop_CAF1B_HIR1"/>
</dbReference>
<evidence type="ECO:0000256" key="4">
    <source>
        <dbReference type="ARBA" id="ARBA00022737"/>
    </source>
</evidence>
<dbReference type="Gene3D" id="2.130.10.10">
    <property type="entry name" value="YVTN repeat-like/Quinoprotein amine dehydrogenase"/>
    <property type="match status" value="2"/>
</dbReference>
<dbReference type="PANTHER" id="PTHR13831:SF0">
    <property type="entry name" value="PROTEIN HIRA"/>
    <property type="match status" value="1"/>
</dbReference>
<organism evidence="14 15">
    <name type="scientific">Choanephora cucurbitarum</name>
    <dbReference type="NCBI Taxonomy" id="101091"/>
    <lineage>
        <taxon>Eukaryota</taxon>
        <taxon>Fungi</taxon>
        <taxon>Fungi incertae sedis</taxon>
        <taxon>Mucoromycota</taxon>
        <taxon>Mucoromycotina</taxon>
        <taxon>Mucoromycetes</taxon>
        <taxon>Mucorales</taxon>
        <taxon>Mucorineae</taxon>
        <taxon>Choanephoraceae</taxon>
        <taxon>Choanephoroideae</taxon>
        <taxon>Choanephora</taxon>
    </lineage>
</organism>
<dbReference type="PROSITE" id="PS50082">
    <property type="entry name" value="WD_REPEATS_2"/>
    <property type="match status" value="3"/>
</dbReference>
<keyword evidence="8 10" id="KW-0539">Nucleus</keyword>
<feature type="domain" description="CAF1B/HIR1 beta-propeller" evidence="13">
    <location>
        <begin position="17"/>
        <end position="357"/>
    </location>
</feature>
<dbReference type="EMBL" id="LUGH01000013">
    <property type="protein sequence ID" value="OBZ91382.1"/>
    <property type="molecule type" value="Genomic_DNA"/>
</dbReference>
<dbReference type="Pfam" id="PF07569">
    <property type="entry name" value="Hira"/>
    <property type="match status" value="1"/>
</dbReference>
<dbReference type="GO" id="GO:0005634">
    <property type="term" value="C:nucleus"/>
    <property type="evidence" value="ECO:0007669"/>
    <property type="project" value="UniProtKB-SubCell"/>
</dbReference>
<dbReference type="SMART" id="SM00320">
    <property type="entry name" value="WD40"/>
    <property type="match status" value="6"/>
</dbReference>
<evidence type="ECO:0000256" key="1">
    <source>
        <dbReference type="ARBA" id="ARBA00004123"/>
    </source>
</evidence>
<evidence type="ECO:0000256" key="8">
    <source>
        <dbReference type="ARBA" id="ARBA00023242"/>
    </source>
</evidence>
<keyword evidence="3 9" id="KW-0853">WD repeat</keyword>
<dbReference type="PROSITE" id="PS50294">
    <property type="entry name" value="WD_REPEATS_REGION"/>
    <property type="match status" value="3"/>
</dbReference>